<proteinExistence type="predicted"/>
<evidence type="ECO:0000313" key="2">
    <source>
        <dbReference type="EMBL" id="KAJ4455440.1"/>
    </source>
</evidence>
<name>A0ABQ8U7Y1_9EUKA</name>
<feature type="region of interest" description="Disordered" evidence="1">
    <location>
        <begin position="78"/>
        <end position="116"/>
    </location>
</feature>
<dbReference type="EMBL" id="JAPMOS010000107">
    <property type="protein sequence ID" value="KAJ4455440.1"/>
    <property type="molecule type" value="Genomic_DNA"/>
</dbReference>
<protein>
    <submittedName>
        <fullName evidence="2">Uncharacterized protein</fullName>
    </submittedName>
</protein>
<reference evidence="2" key="1">
    <citation type="journal article" date="2022" name="bioRxiv">
        <title>Genomics of Preaxostyla Flagellates Illuminates Evolutionary Transitions and the Path Towards Mitochondrial Loss.</title>
        <authorList>
            <person name="Novak L.V.F."/>
            <person name="Treitli S.C."/>
            <person name="Pyrih J."/>
            <person name="Halakuc P."/>
            <person name="Pipaliya S.V."/>
            <person name="Vacek V."/>
            <person name="Brzon O."/>
            <person name="Soukal P."/>
            <person name="Eme L."/>
            <person name="Dacks J.B."/>
            <person name="Karnkowska A."/>
            <person name="Elias M."/>
            <person name="Hampl V."/>
        </authorList>
    </citation>
    <scope>NUCLEOTIDE SEQUENCE</scope>
    <source>
        <strain evidence="2">RCP-MX</strain>
    </source>
</reference>
<evidence type="ECO:0000256" key="1">
    <source>
        <dbReference type="SAM" id="MobiDB-lite"/>
    </source>
</evidence>
<dbReference type="Proteomes" id="UP001141327">
    <property type="component" value="Unassembled WGS sequence"/>
</dbReference>
<comment type="caution">
    <text evidence="2">The sequence shown here is derived from an EMBL/GenBank/DDBJ whole genome shotgun (WGS) entry which is preliminary data.</text>
</comment>
<gene>
    <name evidence="2" type="ORF">PAPYR_9587</name>
</gene>
<sequence>MLLTMFQWCEAQREDDEDDAAAVKRRNEMRLKVMAIGTLLRMFTTLRQEREAIIALKGFADGVIPRGLLSRGPQAIRDVAAPGGAGSPRHSGPGQVPSPPLGPRFQGTTASATASATVSTTAAATASSPFPPPAAPAAYAMRRPSSLSSLPPLGLAVGSASLPGAPTSTSGPAGGGPASASGPGTPSPPNSPTAVFRPASHGAARHPATSPGRTRTGPPSPTGTGPAGGNPTGTATATGSGNGSSPRSRPAQHHHSGVTRLPPLVGGDFAALAPGAVPSLPRPSSSGSAL</sequence>
<evidence type="ECO:0000313" key="3">
    <source>
        <dbReference type="Proteomes" id="UP001141327"/>
    </source>
</evidence>
<feature type="compositionally biased region" description="Low complexity" evidence="1">
    <location>
        <begin position="207"/>
        <end position="217"/>
    </location>
</feature>
<keyword evidence="3" id="KW-1185">Reference proteome</keyword>
<organism evidence="2 3">
    <name type="scientific">Paratrimastix pyriformis</name>
    <dbReference type="NCBI Taxonomy" id="342808"/>
    <lineage>
        <taxon>Eukaryota</taxon>
        <taxon>Metamonada</taxon>
        <taxon>Preaxostyla</taxon>
        <taxon>Paratrimastigidae</taxon>
        <taxon>Paratrimastix</taxon>
    </lineage>
</organism>
<accession>A0ABQ8U7Y1</accession>
<feature type="compositionally biased region" description="Low complexity" evidence="1">
    <location>
        <begin position="232"/>
        <end position="249"/>
    </location>
</feature>
<feature type="region of interest" description="Disordered" evidence="1">
    <location>
        <begin position="161"/>
        <end position="290"/>
    </location>
</feature>